<dbReference type="InterPro" id="IPR010169">
    <property type="entry name" value="AcOrn-deacetyl"/>
</dbReference>
<dbReference type="CDD" id="cd03894">
    <property type="entry name" value="M20_ArgE"/>
    <property type="match status" value="1"/>
</dbReference>
<dbReference type="GO" id="GO:0006526">
    <property type="term" value="P:L-arginine biosynthetic process"/>
    <property type="evidence" value="ECO:0007669"/>
    <property type="project" value="UniProtKB-KW"/>
</dbReference>
<sequence>MVDLNRTKAILGDLIAFPTVSSDSNLDLISYAANLLEQLGARIELTSDGTGRKGNLFASFGPDIAGGIVLSGHTDVVPANPDEWVGDPFEMREADGRLYGRGACDMKGFIAAVLAKAPELAASAENRPLHIALTFDEEVGCLGAQRLVSALEGREALPSLVIIGEPTMMGVIDGHKGCCEYVTRFQGLEGHASNPGGGVNAIHFANRYVSRLLALGEELKNQADADSVFDPPHSTLQVGRIEGGTARNVVAGSCEIDWEIRPVKRGDEEHVKGQLGFYCEEVLLPEMRIISPAAAIDLEVVAEVPGLTPIPDNAARKLLFELTGEETSDVVAFGTEAGLFQSLGMHVAVCGPGSIDQAHKPDEFVSLDQLSACLTMLDGLGAKLRGWT</sequence>
<reference evidence="11" key="2">
    <citation type="journal article" date="2021" name="Microorganisms">
        <title>Bacterial Dimethylsulfoniopropionate Biosynthesis in the East China Sea.</title>
        <authorList>
            <person name="Liu J."/>
            <person name="Zhang Y."/>
            <person name="Liu J."/>
            <person name="Zhong H."/>
            <person name="Williams B.T."/>
            <person name="Zheng Y."/>
            <person name="Curson A.R.J."/>
            <person name="Sun C."/>
            <person name="Sun H."/>
            <person name="Song D."/>
            <person name="Wagner Mackenzie B."/>
            <person name="Bermejo Martinez A."/>
            <person name="Todd J.D."/>
            <person name="Zhang X.H."/>
        </authorList>
    </citation>
    <scope>NUCLEOTIDE SEQUENCE</scope>
    <source>
        <strain evidence="11">AESS21</strain>
    </source>
</reference>
<dbReference type="GO" id="GO:0008777">
    <property type="term" value="F:acetylornithine deacetylase activity"/>
    <property type="evidence" value="ECO:0007669"/>
    <property type="project" value="UniProtKB-EC"/>
</dbReference>
<evidence type="ECO:0000256" key="1">
    <source>
        <dbReference type="ARBA" id="ARBA00001947"/>
    </source>
</evidence>
<dbReference type="InterPro" id="IPR036264">
    <property type="entry name" value="Bact_exopeptidase_dim_dom"/>
</dbReference>
<keyword evidence="9" id="KW-0170">Cobalt</keyword>
<comment type="caution">
    <text evidence="11">The sequence shown here is derived from an EMBL/GenBank/DDBJ whole genome shotgun (WGS) entry which is preliminary data.</text>
</comment>
<dbReference type="SUPFAM" id="SSF53187">
    <property type="entry name" value="Zn-dependent exopeptidases"/>
    <property type="match status" value="1"/>
</dbReference>
<dbReference type="AlphaFoldDB" id="A0A944C9R7"/>
<evidence type="ECO:0000256" key="4">
    <source>
        <dbReference type="ARBA" id="ARBA00022571"/>
    </source>
</evidence>
<dbReference type="Gene3D" id="3.30.70.360">
    <property type="match status" value="1"/>
</dbReference>
<evidence type="ECO:0000256" key="2">
    <source>
        <dbReference type="ARBA" id="ARBA00005691"/>
    </source>
</evidence>
<evidence type="ECO:0000256" key="7">
    <source>
        <dbReference type="ARBA" id="ARBA00022801"/>
    </source>
</evidence>
<dbReference type="InterPro" id="IPR050072">
    <property type="entry name" value="Peptidase_M20A"/>
</dbReference>
<organism evidence="11 12">
    <name type="scientific">Roseibium polysiphoniae</name>
    <dbReference type="NCBI Taxonomy" id="2571221"/>
    <lineage>
        <taxon>Bacteria</taxon>
        <taxon>Pseudomonadati</taxon>
        <taxon>Pseudomonadota</taxon>
        <taxon>Alphaproteobacteria</taxon>
        <taxon>Hyphomicrobiales</taxon>
        <taxon>Stappiaceae</taxon>
        <taxon>Roseibium</taxon>
    </lineage>
</organism>
<keyword evidence="7 11" id="KW-0378">Hydrolase</keyword>
<proteinExistence type="inferred from homology"/>
<keyword evidence="3" id="KW-0963">Cytoplasm</keyword>
<comment type="similarity">
    <text evidence="2">Belongs to the peptidase M20A family. ArgE subfamily.</text>
</comment>
<keyword evidence="4" id="KW-0055">Arginine biosynthesis</keyword>
<name>A0A944C9R7_9HYPH</name>
<evidence type="ECO:0000313" key="12">
    <source>
        <dbReference type="Proteomes" id="UP000705379"/>
    </source>
</evidence>
<dbReference type="NCBIfam" id="NF005710">
    <property type="entry name" value="PRK07522.1"/>
    <property type="match status" value="1"/>
</dbReference>
<dbReference type="InterPro" id="IPR001261">
    <property type="entry name" value="ArgE/DapE_CS"/>
</dbReference>
<keyword evidence="8" id="KW-0862">Zinc</keyword>
<evidence type="ECO:0000256" key="6">
    <source>
        <dbReference type="ARBA" id="ARBA00022723"/>
    </source>
</evidence>
<feature type="domain" description="Peptidase M20 dimerisation" evidence="10">
    <location>
        <begin position="174"/>
        <end position="281"/>
    </location>
</feature>
<dbReference type="SUPFAM" id="SSF55031">
    <property type="entry name" value="Bacterial exopeptidase dimerisation domain"/>
    <property type="match status" value="1"/>
</dbReference>
<protein>
    <submittedName>
        <fullName evidence="11">Acetylornithine deacetylase</fullName>
        <ecNumber evidence="11">3.5.1.16</ecNumber>
    </submittedName>
</protein>
<evidence type="ECO:0000313" key="11">
    <source>
        <dbReference type="EMBL" id="MBS8259485.1"/>
    </source>
</evidence>
<reference evidence="11" key="1">
    <citation type="submission" date="2018-08" db="EMBL/GenBank/DDBJ databases">
        <authorList>
            <person name="Jin W."/>
            <person name="Wang H."/>
            <person name="Yang Y."/>
            <person name="Li M."/>
            <person name="Liu J."/>
        </authorList>
    </citation>
    <scope>NUCLEOTIDE SEQUENCE</scope>
    <source>
        <strain evidence="11">AESS21</strain>
    </source>
</reference>
<dbReference type="PANTHER" id="PTHR43808">
    <property type="entry name" value="ACETYLORNITHINE DEACETYLASE"/>
    <property type="match status" value="1"/>
</dbReference>
<evidence type="ECO:0000256" key="5">
    <source>
        <dbReference type="ARBA" id="ARBA00022605"/>
    </source>
</evidence>
<dbReference type="Proteomes" id="UP000705379">
    <property type="component" value="Unassembled WGS sequence"/>
</dbReference>
<dbReference type="PANTHER" id="PTHR43808:SF31">
    <property type="entry name" value="N-ACETYL-L-CITRULLINE DEACETYLASE"/>
    <property type="match status" value="1"/>
</dbReference>
<dbReference type="EMBL" id="QTKU01000001">
    <property type="protein sequence ID" value="MBS8259485.1"/>
    <property type="molecule type" value="Genomic_DNA"/>
</dbReference>
<keyword evidence="5" id="KW-0028">Amino-acid biosynthesis</keyword>
<dbReference type="EC" id="3.5.1.16" evidence="11"/>
<comment type="cofactor">
    <cofactor evidence="1">
        <name>Zn(2+)</name>
        <dbReference type="ChEBI" id="CHEBI:29105"/>
    </cofactor>
</comment>
<dbReference type="InterPro" id="IPR002933">
    <property type="entry name" value="Peptidase_M20"/>
</dbReference>
<dbReference type="Pfam" id="PF01546">
    <property type="entry name" value="Peptidase_M20"/>
    <property type="match status" value="1"/>
</dbReference>
<dbReference type="PROSITE" id="PS00759">
    <property type="entry name" value="ARGE_DAPE_CPG2_2"/>
    <property type="match status" value="1"/>
</dbReference>
<dbReference type="GO" id="GO:0046872">
    <property type="term" value="F:metal ion binding"/>
    <property type="evidence" value="ECO:0007669"/>
    <property type="project" value="UniProtKB-KW"/>
</dbReference>
<keyword evidence="6" id="KW-0479">Metal-binding</keyword>
<evidence type="ECO:0000256" key="9">
    <source>
        <dbReference type="ARBA" id="ARBA00023285"/>
    </source>
</evidence>
<evidence type="ECO:0000256" key="3">
    <source>
        <dbReference type="ARBA" id="ARBA00022490"/>
    </source>
</evidence>
<dbReference type="NCBIfam" id="TIGR01892">
    <property type="entry name" value="AcOrn-deacetyl"/>
    <property type="match status" value="1"/>
</dbReference>
<gene>
    <name evidence="11" type="primary">argE</name>
    <name evidence="11" type="ORF">DYI23_04560</name>
</gene>
<dbReference type="InterPro" id="IPR011650">
    <property type="entry name" value="Peptidase_M20_dimer"/>
</dbReference>
<accession>A0A944C9R7</accession>
<dbReference type="Pfam" id="PF07687">
    <property type="entry name" value="M20_dimer"/>
    <property type="match status" value="1"/>
</dbReference>
<evidence type="ECO:0000256" key="8">
    <source>
        <dbReference type="ARBA" id="ARBA00022833"/>
    </source>
</evidence>
<evidence type="ECO:0000259" key="10">
    <source>
        <dbReference type="Pfam" id="PF07687"/>
    </source>
</evidence>
<dbReference type="Gene3D" id="3.40.630.10">
    <property type="entry name" value="Zn peptidases"/>
    <property type="match status" value="1"/>
</dbReference>